<dbReference type="Pfam" id="PF13302">
    <property type="entry name" value="Acetyltransf_3"/>
    <property type="match status" value="1"/>
</dbReference>
<dbReference type="InterPro" id="IPR051531">
    <property type="entry name" value="N-acetyltransferase"/>
</dbReference>
<evidence type="ECO:0000259" key="1">
    <source>
        <dbReference type="PROSITE" id="PS51186"/>
    </source>
</evidence>
<dbReference type="EMBL" id="LSRE01000044">
    <property type="protein sequence ID" value="KXO91366.1"/>
    <property type="molecule type" value="Genomic_DNA"/>
</dbReference>
<dbReference type="RefSeq" id="WP_068746677.1">
    <property type="nucleotide sequence ID" value="NZ_LSRE01000044.1"/>
</dbReference>
<dbReference type="PANTHER" id="PTHR43792">
    <property type="entry name" value="GNAT FAMILY, PUTATIVE (AFU_ORTHOLOGUE AFUA_3G00765)-RELATED-RELATED"/>
    <property type="match status" value="1"/>
</dbReference>
<dbReference type="PROSITE" id="PS51186">
    <property type="entry name" value="GNAT"/>
    <property type="match status" value="1"/>
</dbReference>
<dbReference type="InterPro" id="IPR016181">
    <property type="entry name" value="Acyl_CoA_acyltransferase"/>
</dbReference>
<dbReference type="PANTHER" id="PTHR43792:SF1">
    <property type="entry name" value="N-ACETYLTRANSFERASE DOMAIN-CONTAINING PROTEIN"/>
    <property type="match status" value="1"/>
</dbReference>
<evidence type="ECO:0000313" key="2">
    <source>
        <dbReference type="EMBL" id="KXO91366.1"/>
    </source>
</evidence>
<evidence type="ECO:0000313" key="3">
    <source>
        <dbReference type="Proteomes" id="UP000070409"/>
    </source>
</evidence>
<accession>A0A137YZJ5</accession>
<keyword evidence="3" id="KW-1185">Reference proteome</keyword>
<reference evidence="2 3" key="1">
    <citation type="submission" date="2016-02" db="EMBL/GenBank/DDBJ databases">
        <authorList>
            <person name="Teng J.L."/>
            <person name="Tang Y."/>
            <person name="Huang Y."/>
            <person name="Guo F."/>
            <person name="Wei W."/>
            <person name="Chen J.H."/>
            <person name="Wong S.Y."/>
            <person name="Lau S.K."/>
            <person name="Woo P.C."/>
        </authorList>
    </citation>
    <scope>NUCLEOTIDE SEQUENCE [LARGE SCALE GENOMIC DNA]</scope>
    <source>
        <strain evidence="2 3">JCM 13375</strain>
    </source>
</reference>
<feature type="domain" description="N-acetyltransferase" evidence="1">
    <location>
        <begin position="14"/>
        <end position="179"/>
    </location>
</feature>
<organism evidence="2 3">
    <name type="scientific">Tsukamurella pseudospumae</name>
    <dbReference type="NCBI Taxonomy" id="239498"/>
    <lineage>
        <taxon>Bacteria</taxon>
        <taxon>Bacillati</taxon>
        <taxon>Actinomycetota</taxon>
        <taxon>Actinomycetes</taxon>
        <taxon>Mycobacteriales</taxon>
        <taxon>Tsukamurellaceae</taxon>
        <taxon>Tsukamurella</taxon>
    </lineage>
</organism>
<dbReference type="Gene3D" id="3.40.630.30">
    <property type="match status" value="1"/>
</dbReference>
<protein>
    <submittedName>
        <fullName evidence="2">Acetyltransferase</fullName>
    </submittedName>
</protein>
<gene>
    <name evidence="2" type="ORF">AXK61_06340</name>
</gene>
<dbReference type="InterPro" id="IPR000182">
    <property type="entry name" value="GNAT_dom"/>
</dbReference>
<name>A0A137YZJ5_9ACTN</name>
<comment type="caution">
    <text evidence="2">The sequence shown here is derived from an EMBL/GenBank/DDBJ whole genome shotgun (WGS) entry which is preliminary data.</text>
</comment>
<proteinExistence type="predicted"/>
<dbReference type="CDD" id="cd04301">
    <property type="entry name" value="NAT_SF"/>
    <property type="match status" value="1"/>
</dbReference>
<sequence length="181" mass="20623">MSEDLSFPISTVRLRLRPYRDDDIEWMHRVFSQPEVARYLLDEPWSREVAARKLAERLERTGLETESRSLSLVVELDGAPIGTVLLWRTDDGNHKAGMGWSFDPAHHGHGYAREAAQALVDLAFDHYGLRRVTANMDGRNSASARVAEAIGMRREAVLRQDFFSKGEWTDDVVYGILHADR</sequence>
<dbReference type="Proteomes" id="UP000070409">
    <property type="component" value="Unassembled WGS sequence"/>
</dbReference>
<dbReference type="SUPFAM" id="SSF55729">
    <property type="entry name" value="Acyl-CoA N-acyltransferases (Nat)"/>
    <property type="match status" value="1"/>
</dbReference>